<proteinExistence type="predicted"/>
<dbReference type="EMBL" id="CM055106">
    <property type="protein sequence ID" value="KAJ7530180.1"/>
    <property type="molecule type" value="Genomic_DNA"/>
</dbReference>
<protein>
    <submittedName>
        <fullName evidence="1">Uncharacterized protein</fullName>
    </submittedName>
</protein>
<dbReference type="Proteomes" id="UP001162992">
    <property type="component" value="Chromosome 15"/>
</dbReference>
<gene>
    <name evidence="1" type="ORF">O6H91_15G083500</name>
</gene>
<reference evidence="2" key="1">
    <citation type="journal article" date="2024" name="Proc. Natl. Acad. Sci. U.S.A.">
        <title>Extraordinary preservation of gene collinearity over three hundred million years revealed in homosporous lycophytes.</title>
        <authorList>
            <person name="Li C."/>
            <person name="Wickell D."/>
            <person name="Kuo L.Y."/>
            <person name="Chen X."/>
            <person name="Nie B."/>
            <person name="Liao X."/>
            <person name="Peng D."/>
            <person name="Ji J."/>
            <person name="Jenkins J."/>
            <person name="Williams M."/>
            <person name="Shu S."/>
            <person name="Plott C."/>
            <person name="Barry K."/>
            <person name="Rajasekar S."/>
            <person name="Grimwood J."/>
            <person name="Han X."/>
            <person name="Sun S."/>
            <person name="Hou Z."/>
            <person name="He W."/>
            <person name="Dai G."/>
            <person name="Sun C."/>
            <person name="Schmutz J."/>
            <person name="Leebens-Mack J.H."/>
            <person name="Li F.W."/>
            <person name="Wang L."/>
        </authorList>
    </citation>
    <scope>NUCLEOTIDE SEQUENCE [LARGE SCALE GENOMIC DNA]</scope>
    <source>
        <strain evidence="2">cv. PW_Plant_1</strain>
    </source>
</reference>
<name>A0ACC2BKD6_DIPCM</name>
<sequence>MQGCRPQGGARARAPGPACSMGLVCMHNAPSWDVHSTYVPLEGVESFLSLIRDGDGNIRLLMFLFLLSCRVAQLLLFYFSTLLMFLFLLSCRVAQLLLFYFSTWICSPPISS</sequence>
<accession>A0ACC2BKD6</accession>
<organism evidence="1 2">
    <name type="scientific">Diphasiastrum complanatum</name>
    <name type="common">Issler's clubmoss</name>
    <name type="synonym">Lycopodium complanatum</name>
    <dbReference type="NCBI Taxonomy" id="34168"/>
    <lineage>
        <taxon>Eukaryota</taxon>
        <taxon>Viridiplantae</taxon>
        <taxon>Streptophyta</taxon>
        <taxon>Embryophyta</taxon>
        <taxon>Tracheophyta</taxon>
        <taxon>Lycopodiopsida</taxon>
        <taxon>Lycopodiales</taxon>
        <taxon>Lycopodiaceae</taxon>
        <taxon>Lycopodioideae</taxon>
        <taxon>Diphasiastrum</taxon>
    </lineage>
</organism>
<keyword evidence="2" id="KW-1185">Reference proteome</keyword>
<comment type="caution">
    <text evidence="1">The sequence shown here is derived from an EMBL/GenBank/DDBJ whole genome shotgun (WGS) entry which is preliminary data.</text>
</comment>
<evidence type="ECO:0000313" key="1">
    <source>
        <dbReference type="EMBL" id="KAJ7530180.1"/>
    </source>
</evidence>
<evidence type="ECO:0000313" key="2">
    <source>
        <dbReference type="Proteomes" id="UP001162992"/>
    </source>
</evidence>